<evidence type="ECO:0000313" key="5">
    <source>
        <dbReference type="EMBL" id="MDG0867578.1"/>
    </source>
</evidence>
<dbReference type="GO" id="GO:0006086">
    <property type="term" value="P:pyruvate decarboxylation to acetyl-CoA"/>
    <property type="evidence" value="ECO:0007669"/>
    <property type="project" value="TreeGrafter"/>
</dbReference>
<dbReference type="Gene3D" id="3.40.50.970">
    <property type="match status" value="1"/>
</dbReference>
<dbReference type="PANTHER" id="PTHR11516">
    <property type="entry name" value="PYRUVATE DEHYDROGENASE E1 COMPONENT, ALPHA SUBUNIT BACTERIAL AND ORGANELLAR"/>
    <property type="match status" value="1"/>
</dbReference>
<reference evidence="7" key="3">
    <citation type="submission" date="2023-06" db="EMBL/GenBank/DDBJ databases">
        <title>Pangenomics reveal diversification of enzyme families and niche specialization in globally abundant SAR202 bacteria.</title>
        <authorList>
            <person name="Saw J.H.W."/>
        </authorList>
    </citation>
    <scope>NUCLEOTIDE SEQUENCE [LARGE SCALE GENOMIC DNA]</scope>
    <source>
        <strain evidence="7">JH1073</strain>
    </source>
</reference>
<gene>
    <name evidence="5" type="ORF">GKO46_10925</name>
    <name evidence="6" type="ORF">GKO48_10615</name>
</gene>
<dbReference type="Pfam" id="PF00676">
    <property type="entry name" value="E1_dh"/>
    <property type="match status" value="1"/>
</dbReference>
<dbReference type="PANTHER" id="PTHR11516:SF60">
    <property type="entry name" value="PYRUVATE DEHYDROGENASE E1 COMPONENT SUBUNIT ALPHA"/>
    <property type="match status" value="1"/>
</dbReference>
<evidence type="ECO:0000256" key="2">
    <source>
        <dbReference type="ARBA" id="ARBA00023002"/>
    </source>
</evidence>
<dbReference type="InterPro" id="IPR050642">
    <property type="entry name" value="PDH_E1_Alpha_Subunit"/>
</dbReference>
<keyword evidence="2" id="KW-0560">Oxidoreductase</keyword>
<reference evidence="6" key="2">
    <citation type="journal article" date="2023" name="Nat. Commun.">
        <title>Cultivation of marine bacteria of the SAR202 clade.</title>
        <authorList>
            <person name="Lim Y."/>
            <person name="Seo J.H."/>
            <person name="Giovannoni S.J."/>
            <person name="Kang I."/>
            <person name="Cho J.C."/>
        </authorList>
    </citation>
    <scope>NUCLEOTIDE SEQUENCE</scope>
    <source>
        <strain evidence="6">JH1073</strain>
    </source>
</reference>
<dbReference type="RefSeq" id="WP_342826076.1">
    <property type="nucleotide sequence ID" value="NZ_CP046146.1"/>
</dbReference>
<comment type="cofactor">
    <cofactor evidence="1">
        <name>thiamine diphosphate</name>
        <dbReference type="ChEBI" id="CHEBI:58937"/>
    </cofactor>
</comment>
<dbReference type="CDD" id="cd02000">
    <property type="entry name" value="TPP_E1_PDC_ADC_BCADC"/>
    <property type="match status" value="1"/>
</dbReference>
<evidence type="ECO:0000313" key="8">
    <source>
        <dbReference type="Proteomes" id="UP001321249"/>
    </source>
</evidence>
<feature type="domain" description="Dehydrogenase E1 component" evidence="4">
    <location>
        <begin position="14"/>
        <end position="313"/>
    </location>
</feature>
<keyword evidence="7" id="KW-1185">Reference proteome</keyword>
<evidence type="ECO:0000313" key="7">
    <source>
        <dbReference type="Proteomes" id="UP001219901"/>
    </source>
</evidence>
<dbReference type="AlphaFoldDB" id="A0AAJ5ZIJ1"/>
<dbReference type="Proteomes" id="UP001321249">
    <property type="component" value="Unassembled WGS sequence"/>
</dbReference>
<name>A0AAJ5ZIJ1_9CHLR</name>
<proteinExistence type="predicted"/>
<organism evidence="6 7">
    <name type="scientific">Candidatus Lucifugimonas marina</name>
    <dbReference type="NCBI Taxonomy" id="3038979"/>
    <lineage>
        <taxon>Bacteria</taxon>
        <taxon>Bacillati</taxon>
        <taxon>Chloroflexota</taxon>
        <taxon>Dehalococcoidia</taxon>
        <taxon>SAR202 cluster</taxon>
        <taxon>Candidatus Lucifugimonadales</taxon>
        <taxon>Candidatus Lucifugimonadaceae</taxon>
        <taxon>Candidatus Lucifugimonas</taxon>
    </lineage>
</organism>
<dbReference type="GO" id="GO:0004739">
    <property type="term" value="F:pyruvate dehydrogenase (acetyl-transferring) activity"/>
    <property type="evidence" value="ECO:0007669"/>
    <property type="project" value="TreeGrafter"/>
</dbReference>
<evidence type="ECO:0000256" key="3">
    <source>
        <dbReference type="ARBA" id="ARBA00023052"/>
    </source>
</evidence>
<evidence type="ECO:0000313" key="6">
    <source>
        <dbReference type="EMBL" id="WFG40050.1"/>
    </source>
</evidence>
<keyword evidence="3" id="KW-0786">Thiamine pyrophosphate</keyword>
<dbReference type="SUPFAM" id="SSF52518">
    <property type="entry name" value="Thiamin diphosphate-binding fold (THDP-binding)"/>
    <property type="match status" value="1"/>
</dbReference>
<dbReference type="InterPro" id="IPR029061">
    <property type="entry name" value="THDP-binding"/>
</dbReference>
<dbReference type="Proteomes" id="UP001219901">
    <property type="component" value="Chromosome"/>
</dbReference>
<sequence>MDISKEKLEWIYTTMYRIRRFEETMLEQTLKGNSMGVAHTSDGQEAPPTGICAHLTDKDWIGSTHRGHGHCISKGLETDKMMAEVFGKATGQCGGKGGSMHISDFSKGMLGANGIVGASIPLAVGAALTAKLKGIENESVGVSFFGDGASSQGVLHEAMNLASVWKLPVIFACENNGYAEATPSWYAVSAEDISARAEGYGMPGVVVDGMDVFAVYDAAGEAIARARAGEGPTFLEMKTYRYHGHFHADDTSKYRKAEEEEHYKKLDSIKHFERTVSKQKLMTEKKMKSIRDSIEQEMLDAVEFALSSPMPDVSTLYDDVYVNYSNPIAGLR</sequence>
<accession>A0AAJ5ZIJ1</accession>
<dbReference type="InterPro" id="IPR001017">
    <property type="entry name" value="DH_E1"/>
</dbReference>
<protein>
    <submittedName>
        <fullName evidence="6">Pyruvate dehydrogenase (Acetyl-transferring) E1 component subunit alpha</fullName>
    </submittedName>
</protein>
<reference evidence="7 8" key="1">
    <citation type="submission" date="2019-11" db="EMBL/GenBank/DDBJ databases">
        <authorList>
            <person name="Cho J.-C."/>
        </authorList>
    </citation>
    <scope>NUCLEOTIDE SEQUENCE [LARGE SCALE GENOMIC DNA]</scope>
    <source>
        <strain evidence="6 7">JH1073</strain>
        <strain evidence="5 8">JH702</strain>
    </source>
</reference>
<dbReference type="EMBL" id="WMBE01000003">
    <property type="protein sequence ID" value="MDG0867578.1"/>
    <property type="molecule type" value="Genomic_DNA"/>
</dbReference>
<dbReference type="EMBL" id="CP046147">
    <property type="protein sequence ID" value="WFG40050.1"/>
    <property type="molecule type" value="Genomic_DNA"/>
</dbReference>
<keyword evidence="6" id="KW-0670">Pyruvate</keyword>
<evidence type="ECO:0000259" key="4">
    <source>
        <dbReference type="Pfam" id="PF00676"/>
    </source>
</evidence>
<evidence type="ECO:0000256" key="1">
    <source>
        <dbReference type="ARBA" id="ARBA00001964"/>
    </source>
</evidence>